<evidence type="ECO:0000256" key="3">
    <source>
        <dbReference type="HAMAP-Rule" id="MF_00649"/>
    </source>
</evidence>
<organism evidence="5 6">
    <name type="scientific">Neptunomonas marina</name>
    <dbReference type="NCBI Taxonomy" id="1815562"/>
    <lineage>
        <taxon>Bacteria</taxon>
        <taxon>Pseudomonadati</taxon>
        <taxon>Pseudomonadota</taxon>
        <taxon>Gammaproteobacteria</taxon>
        <taxon>Oceanospirillales</taxon>
        <taxon>Oceanospirillaceae</taxon>
        <taxon>Neptunomonas</taxon>
    </lineage>
</organism>
<comment type="subunit">
    <text evidence="3">Interacts with GyrB.</text>
</comment>
<keyword evidence="1 3" id="KW-0479">Metal-binding</keyword>
<evidence type="ECO:0000313" key="6">
    <source>
        <dbReference type="Proteomes" id="UP000282818"/>
    </source>
</evidence>
<feature type="binding site" evidence="3">
    <location>
        <position position="12"/>
    </location>
    <ligand>
        <name>Zn(2+)</name>
        <dbReference type="ChEBI" id="CHEBI:29105"/>
    </ligand>
</feature>
<dbReference type="SUPFAM" id="SSF57716">
    <property type="entry name" value="Glucocorticoid receptor-like (DNA-binding domain)"/>
    <property type="match status" value="1"/>
</dbReference>
<dbReference type="GO" id="GO:0008270">
    <property type="term" value="F:zinc ion binding"/>
    <property type="evidence" value="ECO:0007669"/>
    <property type="project" value="UniProtKB-UniRule"/>
</dbReference>
<dbReference type="PANTHER" id="PTHR36150:SF1">
    <property type="entry name" value="DNA GYRASE INHIBITOR YACG"/>
    <property type="match status" value="1"/>
</dbReference>
<name>A0A437QBZ2_9GAMM</name>
<dbReference type="InterPro" id="IPR005584">
    <property type="entry name" value="DNA_gyrase_inhibitor_YacG"/>
</dbReference>
<dbReference type="HAMAP" id="MF_00649">
    <property type="entry name" value="DNA_gyrase_inhibitor_YacG"/>
    <property type="match status" value="1"/>
</dbReference>
<proteinExistence type="inferred from homology"/>
<dbReference type="Proteomes" id="UP000282818">
    <property type="component" value="Unassembled WGS sequence"/>
</dbReference>
<dbReference type="Pfam" id="PF03884">
    <property type="entry name" value="YacG"/>
    <property type="match status" value="1"/>
</dbReference>
<comment type="function">
    <text evidence="3">Inhibits all the catalytic activities of DNA gyrase by preventing its interaction with DNA. Acts by binding directly to the C-terminal domain of GyrB, which probably disrupts DNA binding by the gyrase.</text>
</comment>
<dbReference type="PANTHER" id="PTHR36150">
    <property type="entry name" value="DNA GYRASE INHIBITOR YACG"/>
    <property type="match status" value="1"/>
</dbReference>
<evidence type="ECO:0000313" key="5">
    <source>
        <dbReference type="EMBL" id="RVU32082.1"/>
    </source>
</evidence>
<dbReference type="GO" id="GO:0008657">
    <property type="term" value="F:DNA topoisomerase type II (double strand cut, ATP-hydrolyzing) inhibitor activity"/>
    <property type="evidence" value="ECO:0007669"/>
    <property type="project" value="UniProtKB-UniRule"/>
</dbReference>
<feature type="binding site" evidence="3">
    <location>
        <position position="9"/>
    </location>
    <ligand>
        <name>Zn(2+)</name>
        <dbReference type="ChEBI" id="CHEBI:29105"/>
    </ligand>
</feature>
<feature type="binding site" evidence="3">
    <location>
        <position position="32"/>
    </location>
    <ligand>
        <name>Zn(2+)</name>
        <dbReference type="ChEBI" id="CHEBI:29105"/>
    </ligand>
</feature>
<dbReference type="InterPro" id="IPR013088">
    <property type="entry name" value="Znf_NHR/GATA"/>
</dbReference>
<evidence type="ECO:0000256" key="4">
    <source>
        <dbReference type="SAM" id="MobiDB-lite"/>
    </source>
</evidence>
<dbReference type="RefSeq" id="WP_127692251.1">
    <property type="nucleotide sequence ID" value="NZ_SACQ01000001.1"/>
</dbReference>
<keyword evidence="6" id="KW-1185">Reference proteome</keyword>
<comment type="similarity">
    <text evidence="3">Belongs to the DNA gyrase inhibitor YacG family.</text>
</comment>
<gene>
    <name evidence="3 5" type="primary">yacG</name>
    <name evidence="5" type="ORF">EOE65_00035</name>
</gene>
<evidence type="ECO:0000256" key="2">
    <source>
        <dbReference type="ARBA" id="ARBA00022833"/>
    </source>
</evidence>
<dbReference type="Gene3D" id="3.30.50.10">
    <property type="entry name" value="Erythroid Transcription Factor GATA-1, subunit A"/>
    <property type="match status" value="1"/>
</dbReference>
<sequence length="75" mass="8436">MSKSVKVACPQCQKKAAWDSKNPYRPFCSERCKLIDLGAWASESYQIPSSPSEEEYGEYSTGLDANEKPFTPTMH</sequence>
<dbReference type="EMBL" id="SACQ01000001">
    <property type="protein sequence ID" value="RVU32082.1"/>
    <property type="molecule type" value="Genomic_DNA"/>
</dbReference>
<protein>
    <recommendedName>
        <fullName evidence="3">DNA gyrase inhibitor YacG</fullName>
    </recommendedName>
</protein>
<feature type="region of interest" description="Disordered" evidence="4">
    <location>
        <begin position="46"/>
        <end position="75"/>
    </location>
</feature>
<reference evidence="5 6" key="1">
    <citation type="submission" date="2019-01" db="EMBL/GenBank/DDBJ databases">
        <authorList>
            <person name="Chen W.-M."/>
        </authorList>
    </citation>
    <scope>NUCLEOTIDE SEQUENCE [LARGE SCALE GENOMIC DNA]</scope>
    <source>
        <strain evidence="5 6">HPM-16</strain>
    </source>
</reference>
<dbReference type="NCBIfam" id="NF001638">
    <property type="entry name" value="PRK00418.1"/>
    <property type="match status" value="1"/>
</dbReference>
<dbReference type="GO" id="GO:0006355">
    <property type="term" value="P:regulation of DNA-templated transcription"/>
    <property type="evidence" value="ECO:0007669"/>
    <property type="project" value="InterPro"/>
</dbReference>
<comment type="caution">
    <text evidence="5">The sequence shown here is derived from an EMBL/GenBank/DDBJ whole genome shotgun (WGS) entry which is preliminary data.</text>
</comment>
<accession>A0A437QBZ2</accession>
<feature type="binding site" evidence="3">
    <location>
        <position position="28"/>
    </location>
    <ligand>
        <name>Zn(2+)</name>
        <dbReference type="ChEBI" id="CHEBI:29105"/>
    </ligand>
</feature>
<keyword evidence="2 3" id="KW-0862">Zinc</keyword>
<evidence type="ECO:0000256" key="1">
    <source>
        <dbReference type="ARBA" id="ARBA00022723"/>
    </source>
</evidence>
<dbReference type="AlphaFoldDB" id="A0A437QBZ2"/>
<comment type="cofactor">
    <cofactor evidence="3">
        <name>Zn(2+)</name>
        <dbReference type="ChEBI" id="CHEBI:29105"/>
    </cofactor>
    <text evidence="3">Binds 1 zinc ion.</text>
</comment>